<evidence type="ECO:0000256" key="4">
    <source>
        <dbReference type="ARBA" id="ARBA00023054"/>
    </source>
</evidence>
<dbReference type="RefSeq" id="WP_224138154.1">
    <property type="nucleotide sequence ID" value="NZ_JAIQUM010000012.1"/>
</dbReference>
<comment type="caution">
    <text evidence="9">The sequence shown here is derived from an EMBL/GenBank/DDBJ whole genome shotgun (WGS) entry which is preliminary data.</text>
</comment>
<protein>
    <recommendedName>
        <fullName evidence="8">Septation ring formation regulator EzrA</fullName>
    </recommendedName>
</protein>
<dbReference type="NCBIfam" id="NF003413">
    <property type="entry name" value="PRK04778.1-7"/>
    <property type="match status" value="1"/>
</dbReference>
<comment type="function">
    <text evidence="8">Negative regulator of FtsZ ring formation; modulates the frequency and position of FtsZ ring formation. Inhibits FtsZ ring formation at polar sites. Interacts either with FtsZ or with one of its binding partners to promote depolymerization.</text>
</comment>
<name>A0ABS7UPC3_9BACI</name>
<evidence type="ECO:0000256" key="7">
    <source>
        <dbReference type="ARBA" id="ARBA00023306"/>
    </source>
</evidence>
<accession>A0ABS7UPC3</accession>
<gene>
    <name evidence="8 9" type="primary">ezrA</name>
    <name evidence="9" type="ORF">K9V48_07770</name>
</gene>
<dbReference type="HAMAP" id="MF_00728">
    <property type="entry name" value="EzrA"/>
    <property type="match status" value="1"/>
</dbReference>
<reference evidence="9" key="1">
    <citation type="submission" date="2024-05" db="EMBL/GenBank/DDBJ databases">
        <title>Metabacillus sp. nov., isolated from the rhizosphere soil of tomato plants.</title>
        <authorList>
            <person name="Ma R."/>
        </authorList>
    </citation>
    <scope>NUCLEOTIDE SEQUENCE</scope>
    <source>
        <strain evidence="9">DBTR6</strain>
    </source>
</reference>
<dbReference type="Proteomes" id="UP001165287">
    <property type="component" value="Unassembled WGS sequence"/>
</dbReference>
<dbReference type="EMBL" id="JAIQUM010000012">
    <property type="protein sequence ID" value="MBZ5750141.1"/>
    <property type="molecule type" value="Genomic_DNA"/>
</dbReference>
<evidence type="ECO:0000256" key="8">
    <source>
        <dbReference type="HAMAP-Rule" id="MF_00728"/>
    </source>
</evidence>
<keyword evidence="4 8" id="KW-0175">Coiled coil</keyword>
<evidence type="ECO:0000256" key="3">
    <source>
        <dbReference type="ARBA" id="ARBA00022989"/>
    </source>
</evidence>
<comment type="subcellular location">
    <subcellularLocation>
        <location evidence="8">Cell membrane</location>
        <topology evidence="8">Single-pass membrane protein</topology>
    </subcellularLocation>
    <text evidence="8">Colocalized with FtsZ to the nascent septal site.</text>
</comment>
<feature type="topological domain" description="Cytoplasmic" evidence="8">
    <location>
        <begin position="22"/>
        <end position="565"/>
    </location>
</feature>
<keyword evidence="6 8" id="KW-0717">Septation</keyword>
<organism evidence="9 10">
    <name type="scientific">Metabacillus rhizolycopersici</name>
    <dbReference type="NCBI Taxonomy" id="2875709"/>
    <lineage>
        <taxon>Bacteria</taxon>
        <taxon>Bacillati</taxon>
        <taxon>Bacillota</taxon>
        <taxon>Bacilli</taxon>
        <taxon>Bacillales</taxon>
        <taxon>Bacillaceae</taxon>
        <taxon>Metabacillus</taxon>
    </lineage>
</organism>
<evidence type="ECO:0000256" key="1">
    <source>
        <dbReference type="ARBA" id="ARBA00022618"/>
    </source>
</evidence>
<evidence type="ECO:0000256" key="5">
    <source>
        <dbReference type="ARBA" id="ARBA00023136"/>
    </source>
</evidence>
<dbReference type="InterPro" id="IPR010379">
    <property type="entry name" value="EzrA"/>
</dbReference>
<keyword evidence="1 8" id="KW-0132">Cell division</keyword>
<evidence type="ECO:0000313" key="9">
    <source>
        <dbReference type="EMBL" id="MBZ5750141.1"/>
    </source>
</evidence>
<sequence length="565" mass="66078">MEVIIVLILLLCILFGAGYMLRRRIYKDVDRLEAWKIEIRNRSIIDELSKVKELKMIGQTEKLFEQWRNEWDEILTTQLPKVEELLFDAEGFSDKYRFKKAQNVLRHIEDVLKTVDENIEKIILEINELVTSKEKNMVESVQIKEQFKKVKKTLLAHGHQFGKAHGNLEEKLAELTTAFKQFDSETEEGNYLSAREILVKIKTELGRLQNKINDIPKLLTECNITIPNLLKELEEGYKDMIDNGYYLEHLQVDVEIEKINKQLTVYRQQLEGSEIEDVVEDLQVTQESIDAIYDLLEKEVEASLFVRQAKETINRKLVELTEQKLETLEETALVKQSYQLSEAELGRQKLIEKQLAQVEKKFAHIDQNIQSEHVAHSFIKEELIEIEQQVEQLFDEHNQYRDMLQTLRKDELQARERLSQLKRILLNTIRVIQQSNIPGLPPEFLGLIDESKKDVQLVSLKLDEIPLNMMIVNQLLDDAIQSVESLEGHANELIEQVKLVEHVIQYGNRYRSRNTQLDEKFIEAEELFRETKYNKSLEVAAAALEHIEPNSITKIQEIVNSKQHS</sequence>
<keyword evidence="10" id="KW-1185">Reference proteome</keyword>
<keyword evidence="2 8" id="KW-0812">Transmembrane</keyword>
<evidence type="ECO:0000313" key="10">
    <source>
        <dbReference type="Proteomes" id="UP001165287"/>
    </source>
</evidence>
<evidence type="ECO:0000256" key="6">
    <source>
        <dbReference type="ARBA" id="ARBA00023210"/>
    </source>
</evidence>
<keyword evidence="7 8" id="KW-0131">Cell cycle</keyword>
<keyword evidence="8" id="KW-1003">Cell membrane</keyword>
<dbReference type="Pfam" id="PF06160">
    <property type="entry name" value="EzrA"/>
    <property type="match status" value="1"/>
</dbReference>
<comment type="similarity">
    <text evidence="8">Belongs to the EzrA family.</text>
</comment>
<proteinExistence type="inferred from homology"/>
<keyword evidence="3 8" id="KW-1133">Transmembrane helix</keyword>
<feature type="topological domain" description="Extracellular" evidence="8">
    <location>
        <begin position="1"/>
        <end position="2"/>
    </location>
</feature>
<evidence type="ECO:0000256" key="2">
    <source>
        <dbReference type="ARBA" id="ARBA00022692"/>
    </source>
</evidence>
<feature type="coiled-coil region" evidence="8">
    <location>
        <begin position="376"/>
        <end position="424"/>
    </location>
</feature>
<keyword evidence="5 8" id="KW-0472">Membrane</keyword>